<dbReference type="AlphaFoldDB" id="A0A368F7L3"/>
<dbReference type="EMBL" id="JOJR01005191">
    <property type="protein sequence ID" value="RCN27039.1"/>
    <property type="molecule type" value="Genomic_DNA"/>
</dbReference>
<gene>
    <name evidence="2" type="ORF">ANCCAN_27228</name>
</gene>
<organism evidence="2 3">
    <name type="scientific">Ancylostoma caninum</name>
    <name type="common">Dog hookworm</name>
    <dbReference type="NCBI Taxonomy" id="29170"/>
    <lineage>
        <taxon>Eukaryota</taxon>
        <taxon>Metazoa</taxon>
        <taxon>Ecdysozoa</taxon>
        <taxon>Nematoda</taxon>
        <taxon>Chromadorea</taxon>
        <taxon>Rhabditida</taxon>
        <taxon>Rhabditina</taxon>
        <taxon>Rhabditomorpha</taxon>
        <taxon>Strongyloidea</taxon>
        <taxon>Ancylostomatidae</taxon>
        <taxon>Ancylostomatinae</taxon>
        <taxon>Ancylostoma</taxon>
    </lineage>
</organism>
<comment type="caution">
    <text evidence="2">The sequence shown here is derived from an EMBL/GenBank/DDBJ whole genome shotgun (WGS) entry which is preliminary data.</text>
</comment>
<evidence type="ECO:0000313" key="3">
    <source>
        <dbReference type="Proteomes" id="UP000252519"/>
    </source>
</evidence>
<proteinExistence type="predicted"/>
<name>A0A368F7L3_ANCCA</name>
<feature type="region of interest" description="Disordered" evidence="1">
    <location>
        <begin position="1"/>
        <end position="34"/>
    </location>
</feature>
<dbReference type="Proteomes" id="UP000252519">
    <property type="component" value="Unassembled WGS sequence"/>
</dbReference>
<feature type="compositionally biased region" description="Polar residues" evidence="1">
    <location>
        <begin position="10"/>
        <end position="30"/>
    </location>
</feature>
<accession>A0A368F7L3</accession>
<evidence type="ECO:0000313" key="2">
    <source>
        <dbReference type="EMBL" id="RCN27039.1"/>
    </source>
</evidence>
<sequence length="58" mass="6365">MRSAPGPTGRCSTPSNSSPARKTQPTTMRVDTTPLERKSSISLWIAFDAWLTTVLDSR</sequence>
<reference evidence="2 3" key="1">
    <citation type="submission" date="2014-10" db="EMBL/GenBank/DDBJ databases">
        <title>Draft genome of the hookworm Ancylostoma caninum.</title>
        <authorList>
            <person name="Mitreva M."/>
        </authorList>
    </citation>
    <scope>NUCLEOTIDE SEQUENCE [LARGE SCALE GENOMIC DNA]</scope>
    <source>
        <strain evidence="2 3">Baltimore</strain>
    </source>
</reference>
<evidence type="ECO:0000256" key="1">
    <source>
        <dbReference type="SAM" id="MobiDB-lite"/>
    </source>
</evidence>
<keyword evidence="3" id="KW-1185">Reference proteome</keyword>
<protein>
    <submittedName>
        <fullName evidence="2">Uncharacterized protein</fullName>
    </submittedName>
</protein>